<dbReference type="AlphaFoldDB" id="A0ABD2NIK2"/>
<keyword evidence="2" id="KW-1185">Reference proteome</keyword>
<gene>
    <name evidence="1" type="ORF">HHI36_024046</name>
</gene>
<reference evidence="1 2" key="1">
    <citation type="journal article" date="2021" name="BMC Biol.">
        <title>Horizontally acquired antibacterial genes associated with adaptive radiation of ladybird beetles.</title>
        <authorList>
            <person name="Li H.S."/>
            <person name="Tang X.F."/>
            <person name="Huang Y.H."/>
            <person name="Xu Z.Y."/>
            <person name="Chen M.L."/>
            <person name="Du X.Y."/>
            <person name="Qiu B.Y."/>
            <person name="Chen P.T."/>
            <person name="Zhang W."/>
            <person name="Slipinski A."/>
            <person name="Escalona H.E."/>
            <person name="Waterhouse R.M."/>
            <person name="Zwick A."/>
            <person name="Pang H."/>
        </authorList>
    </citation>
    <scope>NUCLEOTIDE SEQUENCE [LARGE SCALE GENOMIC DNA]</scope>
    <source>
        <strain evidence="1">SYSU2018</strain>
    </source>
</reference>
<name>A0ABD2NIK2_9CUCU</name>
<evidence type="ECO:0000313" key="1">
    <source>
        <dbReference type="EMBL" id="KAL3278513.1"/>
    </source>
</evidence>
<sequence>MEFQCDCGNVYASRVNLRDHQRRFCRGAGEHNNDCPYWNISFATYRGMRQHLRHRHPQQYNSEMEEEVESRPMRRGLWTEEEIEDMAIAEARDLVLSIGTWNSEEEIVQAESEMEEIVRGEEEEAAHAHEMRADPPIRADPNEHLRELQEVDLDPVRRHHLNSRRVPVLV</sequence>
<evidence type="ECO:0008006" key="3">
    <source>
        <dbReference type="Google" id="ProtNLM"/>
    </source>
</evidence>
<dbReference type="EMBL" id="JABFTP020000108">
    <property type="protein sequence ID" value="KAL3278513.1"/>
    <property type="molecule type" value="Genomic_DNA"/>
</dbReference>
<dbReference type="Proteomes" id="UP001516400">
    <property type="component" value="Unassembled WGS sequence"/>
</dbReference>
<comment type="caution">
    <text evidence="1">The sequence shown here is derived from an EMBL/GenBank/DDBJ whole genome shotgun (WGS) entry which is preliminary data.</text>
</comment>
<evidence type="ECO:0000313" key="2">
    <source>
        <dbReference type="Proteomes" id="UP001516400"/>
    </source>
</evidence>
<proteinExistence type="predicted"/>
<accession>A0ABD2NIK2</accession>
<organism evidence="1 2">
    <name type="scientific">Cryptolaemus montrouzieri</name>
    <dbReference type="NCBI Taxonomy" id="559131"/>
    <lineage>
        <taxon>Eukaryota</taxon>
        <taxon>Metazoa</taxon>
        <taxon>Ecdysozoa</taxon>
        <taxon>Arthropoda</taxon>
        <taxon>Hexapoda</taxon>
        <taxon>Insecta</taxon>
        <taxon>Pterygota</taxon>
        <taxon>Neoptera</taxon>
        <taxon>Endopterygota</taxon>
        <taxon>Coleoptera</taxon>
        <taxon>Polyphaga</taxon>
        <taxon>Cucujiformia</taxon>
        <taxon>Coccinelloidea</taxon>
        <taxon>Coccinellidae</taxon>
        <taxon>Scymninae</taxon>
        <taxon>Scymnini</taxon>
        <taxon>Cryptolaemus</taxon>
    </lineage>
</organism>
<protein>
    <recommendedName>
        <fullName evidence="3">C2H2-type domain-containing protein</fullName>
    </recommendedName>
</protein>
<dbReference type="Gene3D" id="3.30.160.60">
    <property type="entry name" value="Classic Zinc Finger"/>
    <property type="match status" value="1"/>
</dbReference>